<evidence type="ECO:0000256" key="1">
    <source>
        <dbReference type="SAM" id="SignalP"/>
    </source>
</evidence>
<evidence type="ECO:0000313" key="3">
    <source>
        <dbReference type="Proteomes" id="UP000468735"/>
    </source>
</evidence>
<name>A0A6H9YLA6_9ACTN</name>
<dbReference type="AlphaFoldDB" id="A0A6H9YLA6"/>
<sequence length="180" mass="19497">MSRSIRVAGALAAVSAASMIVAAPQASAGVTTAKVSADKGTVGVAAKARYRAEVMCKAKGRWGKGYVKTYGKPSSKTKTRILEWGYAIQRTKGNHKNSRVEAWSIFQEGTGRERWAGGPGYKIGATEDSKWHKGKLYNTNAYIGRGTQGQMYIAFVFEFDKGTGGSCTKRLYAKDLKWIG</sequence>
<organism evidence="2 3">
    <name type="scientific">Actinomadura rudentiformis</name>
    <dbReference type="NCBI Taxonomy" id="359158"/>
    <lineage>
        <taxon>Bacteria</taxon>
        <taxon>Bacillati</taxon>
        <taxon>Actinomycetota</taxon>
        <taxon>Actinomycetes</taxon>
        <taxon>Streptosporangiales</taxon>
        <taxon>Thermomonosporaceae</taxon>
        <taxon>Actinomadura</taxon>
    </lineage>
</organism>
<proteinExistence type="predicted"/>
<keyword evidence="3" id="KW-1185">Reference proteome</keyword>
<feature type="chain" id="PRO_5026080098" evidence="1">
    <location>
        <begin position="29"/>
        <end position="180"/>
    </location>
</feature>
<comment type="caution">
    <text evidence="2">The sequence shown here is derived from an EMBL/GenBank/DDBJ whole genome shotgun (WGS) entry which is preliminary data.</text>
</comment>
<gene>
    <name evidence="2" type="ORF">F8566_19185</name>
</gene>
<dbReference type="RefSeq" id="WP_151561659.1">
    <property type="nucleotide sequence ID" value="NZ_WBMT01000008.1"/>
</dbReference>
<dbReference type="EMBL" id="WBMT01000008">
    <property type="protein sequence ID" value="KAB2347998.1"/>
    <property type="molecule type" value="Genomic_DNA"/>
</dbReference>
<dbReference type="OrthoDB" id="3476805at2"/>
<evidence type="ECO:0000313" key="2">
    <source>
        <dbReference type="EMBL" id="KAB2347998.1"/>
    </source>
</evidence>
<reference evidence="2 3" key="1">
    <citation type="submission" date="2019-09" db="EMBL/GenBank/DDBJ databases">
        <title>Actinomadura physcomitrii sp. nov., a novel actinomycete isolated from moss [Physcomitrium sphaericum (Ludw) Fuernr].</title>
        <authorList>
            <person name="Zhuang X."/>
            <person name="Liu C."/>
        </authorList>
    </citation>
    <scope>NUCLEOTIDE SEQUENCE [LARGE SCALE GENOMIC DNA]</scope>
    <source>
        <strain evidence="2 3">HMC1</strain>
    </source>
</reference>
<dbReference type="Proteomes" id="UP000468735">
    <property type="component" value="Unassembled WGS sequence"/>
</dbReference>
<feature type="signal peptide" evidence="1">
    <location>
        <begin position="1"/>
        <end position="28"/>
    </location>
</feature>
<accession>A0A6H9YLA6</accession>
<keyword evidence="1" id="KW-0732">Signal</keyword>
<protein>
    <submittedName>
        <fullName evidence="2">Uncharacterized protein</fullName>
    </submittedName>
</protein>